<dbReference type="eggNOG" id="COG0318">
    <property type="taxonomic scope" value="Bacteria"/>
</dbReference>
<dbReference type="PANTHER" id="PTHR43767">
    <property type="entry name" value="LONG-CHAIN-FATTY-ACID--COA LIGASE"/>
    <property type="match status" value="1"/>
</dbReference>
<dbReference type="RefSeq" id="WP_005175542.1">
    <property type="nucleotide sequence ID" value="NZ_BANR01000012.1"/>
</dbReference>
<dbReference type="Pfam" id="PF00501">
    <property type="entry name" value="AMP-binding"/>
    <property type="match status" value="1"/>
</dbReference>
<keyword evidence="3" id="KW-0436">Ligase</keyword>
<dbReference type="InterPro" id="IPR025110">
    <property type="entry name" value="AMP-bd_C"/>
</dbReference>
<evidence type="ECO:0000259" key="1">
    <source>
        <dbReference type="Pfam" id="PF00501"/>
    </source>
</evidence>
<accession>L7KL97</accession>
<dbReference type="NCBIfam" id="NF004822">
    <property type="entry name" value="PRK06178.1"/>
    <property type="match status" value="1"/>
</dbReference>
<dbReference type="Gene3D" id="3.30.300.30">
    <property type="match status" value="1"/>
</dbReference>
<dbReference type="SUPFAM" id="SSF56801">
    <property type="entry name" value="Acetyl-CoA synthetase-like"/>
    <property type="match status" value="1"/>
</dbReference>
<dbReference type="InterPro" id="IPR042099">
    <property type="entry name" value="ANL_N_sf"/>
</dbReference>
<gene>
    <name evidence="3" type="ORF">GOACH_12_00470</name>
</gene>
<organism evidence="3 4">
    <name type="scientific">Gordonia aichiensis NBRC 108223</name>
    <dbReference type="NCBI Taxonomy" id="1220583"/>
    <lineage>
        <taxon>Bacteria</taxon>
        <taxon>Bacillati</taxon>
        <taxon>Actinomycetota</taxon>
        <taxon>Actinomycetes</taxon>
        <taxon>Mycobacteriales</taxon>
        <taxon>Gordoniaceae</taxon>
        <taxon>Gordonia</taxon>
    </lineage>
</organism>
<dbReference type="PANTHER" id="PTHR43767:SF1">
    <property type="entry name" value="NONRIBOSOMAL PEPTIDE SYNTHASE PES1 (EUROFUNG)-RELATED"/>
    <property type="match status" value="1"/>
</dbReference>
<evidence type="ECO:0000313" key="4">
    <source>
        <dbReference type="Proteomes" id="UP000010988"/>
    </source>
</evidence>
<dbReference type="InterPro" id="IPR045851">
    <property type="entry name" value="AMP-bd_C_sf"/>
</dbReference>
<protein>
    <submittedName>
        <fullName evidence="3">Putative fatty-acid--CoA ligase</fullName>
    </submittedName>
</protein>
<feature type="domain" description="AMP-dependent synthetase/ligase" evidence="1">
    <location>
        <begin position="54"/>
        <end position="437"/>
    </location>
</feature>
<dbReference type="EMBL" id="BANR01000012">
    <property type="protein sequence ID" value="GAC49394.1"/>
    <property type="molecule type" value="Genomic_DNA"/>
</dbReference>
<dbReference type="Proteomes" id="UP000010988">
    <property type="component" value="Unassembled WGS sequence"/>
</dbReference>
<dbReference type="InterPro" id="IPR020845">
    <property type="entry name" value="AMP-binding_CS"/>
</dbReference>
<dbReference type="Gene3D" id="3.40.50.12780">
    <property type="entry name" value="N-terminal domain of ligase-like"/>
    <property type="match status" value="1"/>
</dbReference>
<dbReference type="InterPro" id="IPR050237">
    <property type="entry name" value="ATP-dep_AMP-bd_enzyme"/>
</dbReference>
<dbReference type="InterPro" id="IPR000873">
    <property type="entry name" value="AMP-dep_synth/lig_dom"/>
</dbReference>
<dbReference type="AlphaFoldDB" id="L7KL97"/>
<dbReference type="PROSITE" id="PS00455">
    <property type="entry name" value="AMP_BINDING"/>
    <property type="match status" value="1"/>
</dbReference>
<name>L7KL97_9ACTN</name>
<reference evidence="3 4" key="1">
    <citation type="submission" date="2012-12" db="EMBL/GenBank/DDBJ databases">
        <title>Whole genome shotgun sequence of Gordonia aichiensis NBRC 108223.</title>
        <authorList>
            <person name="Isaki-Nakamura S."/>
            <person name="Hosoyama A."/>
            <person name="Tsuchikane K."/>
            <person name="Ando Y."/>
            <person name="Baba S."/>
            <person name="Ohji S."/>
            <person name="Hamada M."/>
            <person name="Tamura T."/>
            <person name="Yamazoe A."/>
            <person name="Yamazaki S."/>
            <person name="Fujita N."/>
        </authorList>
    </citation>
    <scope>NUCLEOTIDE SEQUENCE [LARGE SCALE GENOMIC DNA]</scope>
    <source>
        <strain evidence="3 4">NBRC 108223</strain>
    </source>
</reference>
<keyword evidence="4" id="KW-1185">Reference proteome</keyword>
<sequence length="580" mass="61857">MTNLSASPASSPASNAALESALEAVSRVQSDHWPAQVPREVHLPIDGGGIVDYLRHWAATTPDTVAISFYGREVTYAEYDVLSDAVAGWLRAQGVGAGERVGLYLGNCPQFHIAMLGILKLGAVHVPVNPMLREHELAHELADAGVVVVLTHPALVDLVESVRARTSVRVVATTDMADMLEGPAPHAPFVISDVATDWATITATPAPVDFPPVDPDALAALNYTGGTTGMPKGCEHTQAHMLYTAATATVAMGHQVGAQRSASLVFLPVFWIAGEDSGILVPLVNGGTVVLLTRWDADAVLDGIEGYDVDTMVGTVDNYLEVMAREDFPRRDLTSLVNPLAVSFVSKLDATIRAAWREATGNTLREGSYGMTETHTADTITLGFDSDDYDLKGDPVFCGFPVPGTDILIVDDDGAPVPLGDEGQIIVRSPSVMRSYHNNPEATASALRDGWLQTGDFGKLSDRGALHYLARNKEMIKTNGMSVFPSEVESLLMLHPAVDKAAVVPKPDPRRGQVAFAFVEVNGAHTVSADEIVAWARENMAGYKVPEIEIIAHLPMTATGKVRKGDLFSKVNSATKAGRA</sequence>
<comment type="caution">
    <text evidence="3">The sequence shown here is derived from an EMBL/GenBank/DDBJ whole genome shotgun (WGS) entry which is preliminary data.</text>
</comment>
<evidence type="ECO:0000259" key="2">
    <source>
        <dbReference type="Pfam" id="PF13193"/>
    </source>
</evidence>
<proteinExistence type="predicted"/>
<feature type="domain" description="AMP-binding enzyme C-terminal" evidence="2">
    <location>
        <begin position="487"/>
        <end position="561"/>
    </location>
</feature>
<evidence type="ECO:0000313" key="3">
    <source>
        <dbReference type="EMBL" id="GAC49394.1"/>
    </source>
</evidence>
<dbReference type="STRING" id="1220583.GOACH_12_00470"/>
<dbReference type="GO" id="GO:0016878">
    <property type="term" value="F:acid-thiol ligase activity"/>
    <property type="evidence" value="ECO:0007669"/>
    <property type="project" value="UniProtKB-ARBA"/>
</dbReference>
<dbReference type="Pfam" id="PF13193">
    <property type="entry name" value="AMP-binding_C"/>
    <property type="match status" value="1"/>
</dbReference>